<reference evidence="2" key="1">
    <citation type="journal article" date="2014" name="Proc. Natl. Acad. Sci. U.S.A.">
        <title>Extensive sampling of basidiomycete genomes demonstrates inadequacy of the white-rot/brown-rot paradigm for wood decay fungi.</title>
        <authorList>
            <person name="Riley R."/>
            <person name="Salamov A.A."/>
            <person name="Brown D.W."/>
            <person name="Nagy L.G."/>
            <person name="Floudas D."/>
            <person name="Held B.W."/>
            <person name="Levasseur A."/>
            <person name="Lombard V."/>
            <person name="Morin E."/>
            <person name="Otillar R."/>
            <person name="Lindquist E.A."/>
            <person name="Sun H."/>
            <person name="LaButti K.M."/>
            <person name="Schmutz J."/>
            <person name="Jabbour D."/>
            <person name="Luo H."/>
            <person name="Baker S.E."/>
            <person name="Pisabarro A.G."/>
            <person name="Walton J.D."/>
            <person name="Blanchette R.A."/>
            <person name="Henrissat B."/>
            <person name="Martin F."/>
            <person name="Cullen D."/>
            <person name="Hibbett D.S."/>
            <person name="Grigoriev I.V."/>
        </authorList>
    </citation>
    <scope>NUCLEOTIDE SEQUENCE [LARGE SCALE GENOMIC DNA]</scope>
    <source>
        <strain evidence="2">CBS 339.88</strain>
    </source>
</reference>
<accession>A0A067SFX4</accession>
<keyword evidence="2" id="KW-1185">Reference proteome</keyword>
<organism evidence="1 2">
    <name type="scientific">Galerina marginata (strain CBS 339.88)</name>
    <dbReference type="NCBI Taxonomy" id="685588"/>
    <lineage>
        <taxon>Eukaryota</taxon>
        <taxon>Fungi</taxon>
        <taxon>Dikarya</taxon>
        <taxon>Basidiomycota</taxon>
        <taxon>Agaricomycotina</taxon>
        <taxon>Agaricomycetes</taxon>
        <taxon>Agaricomycetidae</taxon>
        <taxon>Agaricales</taxon>
        <taxon>Agaricineae</taxon>
        <taxon>Strophariaceae</taxon>
        <taxon>Galerina</taxon>
    </lineage>
</organism>
<evidence type="ECO:0000313" key="1">
    <source>
        <dbReference type="EMBL" id="KDR68892.1"/>
    </source>
</evidence>
<dbReference type="Proteomes" id="UP000027222">
    <property type="component" value="Unassembled WGS sequence"/>
</dbReference>
<dbReference type="EMBL" id="KL142405">
    <property type="protein sequence ID" value="KDR68892.1"/>
    <property type="molecule type" value="Genomic_DNA"/>
</dbReference>
<dbReference type="HOGENOM" id="CLU_1740626_0_0_1"/>
<dbReference type="OrthoDB" id="3091822at2759"/>
<name>A0A067SFX4_GALM3</name>
<protein>
    <submittedName>
        <fullName evidence="1">Uncharacterized protein</fullName>
    </submittedName>
</protein>
<proteinExistence type="predicted"/>
<evidence type="ECO:0000313" key="2">
    <source>
        <dbReference type="Proteomes" id="UP000027222"/>
    </source>
</evidence>
<sequence length="173" mass="18836">MTHTAPSVSGMTVTFILNNNTVMSICGVAISSNPQEVVVTVYKDGAKVEGVDTVKFDEDLEGTNAIMRFVPSADYVDIYGPFAEERKIVLEFGHSGDRNADDARCYSNLRKSALTSGNICATLAQVCASTQAATQIFQCPDGTTRVDMIPYDNGYTENKEVTDCLVTVVRWSR</sequence>
<dbReference type="AlphaFoldDB" id="A0A067SFX4"/>
<gene>
    <name evidence="1" type="ORF">GALMADRAFT_145916</name>
</gene>